<comment type="caution">
    <text evidence="1">The sequence shown here is derived from an EMBL/GenBank/DDBJ whole genome shotgun (WGS) entry which is preliminary data.</text>
</comment>
<evidence type="ECO:0000313" key="2">
    <source>
        <dbReference type="Proteomes" id="UP000649617"/>
    </source>
</evidence>
<accession>A0A812YHD8</accession>
<evidence type="ECO:0000313" key="1">
    <source>
        <dbReference type="EMBL" id="CAE7782519.1"/>
    </source>
</evidence>
<sequence>MTAEQAVTTLALRGISKTYTVRMVQYFLDAACGDFEFKRYNFLYLPRRGRSHSGLAIVNFVDAESCAMCEWRLRLLQRDGAISGFKSIGKSYIQGFAQNLAYYAALVREDARDASHVLVLEHGKPADVSKMIRQYVTRPLMQWAEQCLASMVLVHPREAE</sequence>
<reference evidence="1" key="1">
    <citation type="submission" date="2021-02" db="EMBL/GenBank/DDBJ databases">
        <authorList>
            <person name="Dougan E. K."/>
            <person name="Rhodes N."/>
            <person name="Thang M."/>
            <person name="Chan C."/>
        </authorList>
    </citation>
    <scope>NUCLEOTIDE SEQUENCE</scope>
</reference>
<protein>
    <submittedName>
        <fullName evidence="1">RibBA protein</fullName>
    </submittedName>
</protein>
<proteinExistence type="predicted"/>
<keyword evidence="2" id="KW-1185">Reference proteome</keyword>
<organism evidence="1 2">
    <name type="scientific">Symbiodinium pilosum</name>
    <name type="common">Dinoflagellate</name>
    <dbReference type="NCBI Taxonomy" id="2952"/>
    <lineage>
        <taxon>Eukaryota</taxon>
        <taxon>Sar</taxon>
        <taxon>Alveolata</taxon>
        <taxon>Dinophyceae</taxon>
        <taxon>Suessiales</taxon>
        <taxon>Symbiodiniaceae</taxon>
        <taxon>Symbiodinium</taxon>
    </lineage>
</organism>
<dbReference type="EMBL" id="CAJNIZ010048104">
    <property type="protein sequence ID" value="CAE7782519.1"/>
    <property type="molecule type" value="Genomic_DNA"/>
</dbReference>
<dbReference type="OrthoDB" id="407181at2759"/>
<gene>
    <name evidence="1" type="primary">ribBA</name>
    <name evidence="1" type="ORF">SPIL2461_LOCUS23285</name>
</gene>
<dbReference type="AlphaFoldDB" id="A0A812YHD8"/>
<name>A0A812YHD8_SYMPI</name>
<dbReference type="Proteomes" id="UP000649617">
    <property type="component" value="Unassembled WGS sequence"/>
</dbReference>